<proteinExistence type="predicted"/>
<evidence type="ECO:0008006" key="3">
    <source>
        <dbReference type="Google" id="ProtNLM"/>
    </source>
</evidence>
<sequence>MIIIFLIFNLFSSLPYRREKKKSWMTMTFFVFGRRMTMTLRALYVEKEAAVAGWMARRIIPKHKEPPPLIAMSTSTLYRSHLSFASVNFLVRPNLKCISIDNCRLESIDGTI</sequence>
<evidence type="ECO:0000256" key="1">
    <source>
        <dbReference type="SAM" id="SignalP"/>
    </source>
</evidence>
<feature type="signal peptide" evidence="1">
    <location>
        <begin position="1"/>
        <end position="15"/>
    </location>
</feature>
<feature type="chain" id="PRO_5012384473" description="Secreted protein" evidence="1">
    <location>
        <begin position="16"/>
        <end position="112"/>
    </location>
</feature>
<evidence type="ECO:0000313" key="2">
    <source>
        <dbReference type="EMBL" id="KCW64504.1"/>
    </source>
</evidence>
<gene>
    <name evidence="2" type="ORF">EUGRSUZ_G02111</name>
</gene>
<reference evidence="2" key="1">
    <citation type="submission" date="2013-07" db="EMBL/GenBank/DDBJ databases">
        <title>The genome of Eucalyptus grandis.</title>
        <authorList>
            <person name="Schmutz J."/>
            <person name="Hayes R."/>
            <person name="Myburg A."/>
            <person name="Tuskan G."/>
            <person name="Grattapaglia D."/>
            <person name="Rokhsar D.S."/>
        </authorList>
    </citation>
    <scope>NUCLEOTIDE SEQUENCE</scope>
    <source>
        <tissue evidence="2">Leaf extractions</tissue>
    </source>
</reference>
<keyword evidence="1" id="KW-0732">Signal</keyword>
<dbReference type="EMBL" id="KK198759">
    <property type="protein sequence ID" value="KCW64504.1"/>
    <property type="molecule type" value="Genomic_DNA"/>
</dbReference>
<organism evidence="2">
    <name type="scientific">Eucalyptus grandis</name>
    <name type="common">Flooded gum</name>
    <dbReference type="NCBI Taxonomy" id="71139"/>
    <lineage>
        <taxon>Eukaryota</taxon>
        <taxon>Viridiplantae</taxon>
        <taxon>Streptophyta</taxon>
        <taxon>Embryophyta</taxon>
        <taxon>Tracheophyta</taxon>
        <taxon>Spermatophyta</taxon>
        <taxon>Magnoliopsida</taxon>
        <taxon>eudicotyledons</taxon>
        <taxon>Gunneridae</taxon>
        <taxon>Pentapetalae</taxon>
        <taxon>rosids</taxon>
        <taxon>malvids</taxon>
        <taxon>Myrtales</taxon>
        <taxon>Myrtaceae</taxon>
        <taxon>Myrtoideae</taxon>
        <taxon>Eucalypteae</taxon>
        <taxon>Eucalyptus</taxon>
    </lineage>
</organism>
<name>A0A059BEQ4_EUCGR</name>
<dbReference type="Gramene" id="KCW64504">
    <property type="protein sequence ID" value="KCW64504"/>
    <property type="gene ID" value="EUGRSUZ_G02111"/>
</dbReference>
<accession>A0A059BEQ4</accession>
<protein>
    <recommendedName>
        <fullName evidence="3">Secreted protein</fullName>
    </recommendedName>
</protein>
<dbReference type="InParanoid" id="A0A059BEQ4"/>
<dbReference type="AlphaFoldDB" id="A0A059BEQ4"/>